<dbReference type="InterPro" id="IPR010129">
    <property type="entry name" value="T1SS_HlyD"/>
</dbReference>
<dbReference type="OrthoDB" id="9810980at2"/>
<dbReference type="InterPro" id="IPR050739">
    <property type="entry name" value="MFP"/>
</dbReference>
<organism evidence="13 14">
    <name type="scientific">Siculibacillus lacustris</name>
    <dbReference type="NCBI Taxonomy" id="1549641"/>
    <lineage>
        <taxon>Bacteria</taxon>
        <taxon>Pseudomonadati</taxon>
        <taxon>Pseudomonadota</taxon>
        <taxon>Alphaproteobacteria</taxon>
        <taxon>Hyphomicrobiales</taxon>
        <taxon>Ancalomicrobiaceae</taxon>
        <taxon>Siculibacillus</taxon>
    </lineage>
</organism>
<accession>A0A4Q9VE14</accession>
<gene>
    <name evidence="13" type="ORF">EYW49_21520</name>
</gene>
<comment type="caution">
    <text evidence="13">The sequence shown here is derived from an EMBL/GenBank/DDBJ whole genome shotgun (WGS) entry which is preliminary data.</text>
</comment>
<keyword evidence="7 9" id="KW-1133">Transmembrane helix</keyword>
<dbReference type="PANTHER" id="PTHR30386:SF27">
    <property type="entry name" value="MEMBRANE FUSION PROTEIN (MFP) FAMILY PROTEIN"/>
    <property type="match status" value="1"/>
</dbReference>
<feature type="domain" description="Multidrug resistance protein MdtA-like barrel-sandwich hybrid" evidence="11">
    <location>
        <begin position="72"/>
        <end position="321"/>
    </location>
</feature>
<keyword evidence="5 9" id="KW-0997">Cell inner membrane</keyword>
<dbReference type="GO" id="GO:0009306">
    <property type="term" value="P:protein secretion"/>
    <property type="evidence" value="ECO:0007669"/>
    <property type="project" value="InterPro"/>
</dbReference>
<keyword evidence="3 9" id="KW-0813">Transport</keyword>
<evidence type="ECO:0000256" key="3">
    <source>
        <dbReference type="ARBA" id="ARBA00022448"/>
    </source>
</evidence>
<comment type="subcellular location">
    <subcellularLocation>
        <location evidence="1 9">Cell inner membrane</location>
        <topology evidence="1 9">Single-pass membrane protein</topology>
    </subcellularLocation>
</comment>
<evidence type="ECO:0000256" key="9">
    <source>
        <dbReference type="RuleBase" id="RU365093"/>
    </source>
</evidence>
<dbReference type="PRINTS" id="PR01490">
    <property type="entry name" value="RTXTOXIND"/>
</dbReference>
<proteinExistence type="inferred from homology"/>
<keyword evidence="10" id="KW-0175">Coiled coil</keyword>
<reference evidence="13 14" key="1">
    <citation type="submission" date="2019-02" db="EMBL/GenBank/DDBJ databases">
        <title>Siculibacillus lacustris gen. nov., sp. nov., a new rosette-forming bacterium isolated from a freshwater crater lake (Lake St. Ana, Romania).</title>
        <authorList>
            <person name="Felfoldi T."/>
            <person name="Marton Z."/>
            <person name="Szabo A."/>
            <person name="Mentes A."/>
            <person name="Boka K."/>
            <person name="Marialigeti K."/>
            <person name="Mathe I."/>
            <person name="Koncz M."/>
            <person name="Schumann P."/>
            <person name="Toth E."/>
        </authorList>
    </citation>
    <scope>NUCLEOTIDE SEQUENCE [LARGE SCALE GENOMIC DNA]</scope>
    <source>
        <strain evidence="13 14">SA-279</strain>
    </source>
</reference>
<dbReference type="AlphaFoldDB" id="A0A4Q9VE14"/>
<feature type="coiled-coil region" evidence="10">
    <location>
        <begin position="262"/>
        <end position="296"/>
    </location>
</feature>
<evidence type="ECO:0000259" key="12">
    <source>
        <dbReference type="Pfam" id="PF26002"/>
    </source>
</evidence>
<feature type="domain" description="AprE-like beta-barrel" evidence="12">
    <location>
        <begin position="333"/>
        <end position="386"/>
    </location>
</feature>
<sequence>MRRSSDRAFLPAALEILETPPSPIRMALILAICALVAAALVWSWFGRFDVVAIAPGKIQPTGRVKVIQPIDAGKVIATPPQNGTAVAAGEVLVELDPREAQADESALTSALASWQAEVLRRRTVLAAARLAVPVASAIVWPDDMPAGIRRREQLVLEADIARLTADLASLEAQRIQKGAELIRLETTIRAQQDLLATENTRVGMRAELVERSAGSKAQLIDAQETHQVQQVNLATQQGQLAETRAALEVNARERIRVIEGFVAENSQKLADAERQLDDTRERLAKARARLEHMTITAPIAGTVTALAVTNIGQVVTTGEELLRLVPDGSTLELEGYLLNRDIGFVREGQAVVVKIEAFPFTRYGTLEGTVKRVAHDAVPEPDSQQAVAGGRARSTGAGGIQRTQNLVYPVTVELGRQEMIIDGRAVHLSPGMAAEAEIKTGDRRILEYIFSPLVEIGSSALKER</sequence>
<protein>
    <recommendedName>
        <fullName evidence="9">Membrane fusion protein (MFP) family protein</fullName>
    </recommendedName>
</protein>
<evidence type="ECO:0000256" key="7">
    <source>
        <dbReference type="ARBA" id="ARBA00022989"/>
    </source>
</evidence>
<dbReference type="InterPro" id="IPR058982">
    <property type="entry name" value="Beta-barrel_AprE"/>
</dbReference>
<dbReference type="Pfam" id="PF25917">
    <property type="entry name" value="BSH_RND"/>
    <property type="match status" value="1"/>
</dbReference>
<keyword evidence="4 9" id="KW-1003">Cell membrane</keyword>
<dbReference type="EMBL" id="SJFN01000053">
    <property type="protein sequence ID" value="TBW32803.1"/>
    <property type="molecule type" value="Genomic_DNA"/>
</dbReference>
<dbReference type="PROSITE" id="PS00543">
    <property type="entry name" value="HLYD_FAMILY"/>
    <property type="match status" value="1"/>
</dbReference>
<evidence type="ECO:0000256" key="5">
    <source>
        <dbReference type="ARBA" id="ARBA00022519"/>
    </source>
</evidence>
<name>A0A4Q9VE14_9HYPH</name>
<keyword evidence="14" id="KW-1185">Reference proteome</keyword>
<feature type="transmembrane region" description="Helical" evidence="9">
    <location>
        <begin position="26"/>
        <end position="45"/>
    </location>
</feature>
<dbReference type="NCBIfam" id="TIGR01843">
    <property type="entry name" value="type_I_hlyD"/>
    <property type="match status" value="1"/>
</dbReference>
<dbReference type="Proteomes" id="UP000292781">
    <property type="component" value="Unassembled WGS sequence"/>
</dbReference>
<evidence type="ECO:0000256" key="10">
    <source>
        <dbReference type="SAM" id="Coils"/>
    </source>
</evidence>
<dbReference type="InterPro" id="IPR006144">
    <property type="entry name" value="Secretion_HlyD_CS"/>
</dbReference>
<evidence type="ECO:0000256" key="1">
    <source>
        <dbReference type="ARBA" id="ARBA00004377"/>
    </source>
</evidence>
<comment type="similarity">
    <text evidence="2 9">Belongs to the membrane fusion protein (MFP) (TC 8.A.1) family.</text>
</comment>
<dbReference type="InterPro" id="IPR058625">
    <property type="entry name" value="MdtA-like_BSH"/>
</dbReference>
<dbReference type="GO" id="GO:0005886">
    <property type="term" value="C:plasma membrane"/>
    <property type="evidence" value="ECO:0007669"/>
    <property type="project" value="UniProtKB-SubCell"/>
</dbReference>
<dbReference type="PANTHER" id="PTHR30386">
    <property type="entry name" value="MEMBRANE FUSION SUBUNIT OF EMRAB-TOLC MULTIDRUG EFFLUX PUMP"/>
    <property type="match status" value="1"/>
</dbReference>
<evidence type="ECO:0000256" key="8">
    <source>
        <dbReference type="ARBA" id="ARBA00023136"/>
    </source>
</evidence>
<keyword evidence="8 9" id="KW-0472">Membrane</keyword>
<evidence type="ECO:0000256" key="2">
    <source>
        <dbReference type="ARBA" id="ARBA00009477"/>
    </source>
</evidence>
<evidence type="ECO:0000313" key="13">
    <source>
        <dbReference type="EMBL" id="TBW32803.1"/>
    </source>
</evidence>
<evidence type="ECO:0000256" key="4">
    <source>
        <dbReference type="ARBA" id="ARBA00022475"/>
    </source>
</evidence>
<dbReference type="Gene3D" id="2.40.50.100">
    <property type="match status" value="1"/>
</dbReference>
<evidence type="ECO:0000259" key="11">
    <source>
        <dbReference type="Pfam" id="PF25917"/>
    </source>
</evidence>
<dbReference type="Pfam" id="PF26002">
    <property type="entry name" value="Beta-barrel_AprE"/>
    <property type="match status" value="1"/>
</dbReference>
<dbReference type="SUPFAM" id="SSF111369">
    <property type="entry name" value="HlyD-like secretion proteins"/>
    <property type="match status" value="1"/>
</dbReference>
<dbReference type="Gene3D" id="2.40.30.170">
    <property type="match status" value="1"/>
</dbReference>
<keyword evidence="6 9" id="KW-0812">Transmembrane</keyword>
<evidence type="ECO:0000256" key="6">
    <source>
        <dbReference type="ARBA" id="ARBA00022692"/>
    </source>
</evidence>
<evidence type="ECO:0000313" key="14">
    <source>
        <dbReference type="Proteomes" id="UP000292781"/>
    </source>
</evidence>